<feature type="domain" description="VOC" evidence="1">
    <location>
        <begin position="24"/>
        <end position="151"/>
    </location>
</feature>
<dbReference type="SUPFAM" id="SSF54593">
    <property type="entry name" value="Glyoxalase/Bleomycin resistance protein/Dihydroxybiphenyl dioxygenase"/>
    <property type="match status" value="1"/>
</dbReference>
<dbReference type="Proteomes" id="UP000324194">
    <property type="component" value="Chromosome 1"/>
</dbReference>
<keyword evidence="3" id="KW-1185">Reference proteome</keyword>
<proteinExistence type="predicted"/>
<organism evidence="2 3">
    <name type="scientific">Aquicella siphonis</name>
    <dbReference type="NCBI Taxonomy" id="254247"/>
    <lineage>
        <taxon>Bacteria</taxon>
        <taxon>Pseudomonadati</taxon>
        <taxon>Pseudomonadota</taxon>
        <taxon>Gammaproteobacteria</taxon>
        <taxon>Legionellales</taxon>
        <taxon>Coxiellaceae</taxon>
        <taxon>Aquicella</taxon>
    </lineage>
</organism>
<dbReference type="KEGG" id="asip:AQUSIP_00500"/>
<dbReference type="Pfam" id="PF00903">
    <property type="entry name" value="Glyoxalase"/>
    <property type="match status" value="1"/>
</dbReference>
<name>A0A5E4PE69_9COXI</name>
<dbReference type="OrthoDB" id="9795306at2"/>
<sequence length="156" mass="18126">MTTISFSRLNWFDNVNERPHPWPGLNWLTAMLVVTDVKQAMNFYEEVFGIVPIFELPEESGKIIFARMRYRGINFTLNQEGSFNLEGKAPLTTNTIPPFVFYLYVDNVDEVYTTALQKGCKSIEEPHMEFWGDKKARLADPFGYIWDIALKLNEMS</sequence>
<protein>
    <recommendedName>
        <fullName evidence="1">VOC domain-containing protein</fullName>
    </recommendedName>
</protein>
<dbReference type="PANTHER" id="PTHR34109:SF1">
    <property type="entry name" value="VOC DOMAIN-CONTAINING PROTEIN"/>
    <property type="match status" value="1"/>
</dbReference>
<dbReference type="Gene3D" id="3.10.180.10">
    <property type="entry name" value="2,3-Dihydroxybiphenyl 1,2-Dioxygenase, domain 1"/>
    <property type="match status" value="1"/>
</dbReference>
<dbReference type="EMBL" id="LR699119">
    <property type="protein sequence ID" value="VVC74778.1"/>
    <property type="molecule type" value="Genomic_DNA"/>
</dbReference>
<dbReference type="InterPro" id="IPR004360">
    <property type="entry name" value="Glyas_Fos-R_dOase_dom"/>
</dbReference>
<dbReference type="InterPro" id="IPR037523">
    <property type="entry name" value="VOC_core"/>
</dbReference>
<gene>
    <name evidence="2" type="ORF">AQUSIP_00500</name>
</gene>
<evidence type="ECO:0000313" key="2">
    <source>
        <dbReference type="EMBL" id="VVC74778.1"/>
    </source>
</evidence>
<dbReference type="AlphaFoldDB" id="A0A5E4PE69"/>
<dbReference type="InterPro" id="IPR029068">
    <property type="entry name" value="Glyas_Bleomycin-R_OHBP_Dase"/>
</dbReference>
<dbReference type="PROSITE" id="PS51819">
    <property type="entry name" value="VOC"/>
    <property type="match status" value="1"/>
</dbReference>
<accession>A0A5E4PE69</accession>
<reference evidence="2 3" key="1">
    <citation type="submission" date="2019-08" db="EMBL/GenBank/DDBJ databases">
        <authorList>
            <person name="Guy L."/>
        </authorList>
    </citation>
    <scope>NUCLEOTIDE SEQUENCE [LARGE SCALE GENOMIC DNA]</scope>
    <source>
        <strain evidence="2 3">SGT-108</strain>
    </source>
</reference>
<evidence type="ECO:0000259" key="1">
    <source>
        <dbReference type="PROSITE" id="PS51819"/>
    </source>
</evidence>
<dbReference type="RefSeq" id="WP_148337492.1">
    <property type="nucleotide sequence ID" value="NZ_LR699119.1"/>
</dbReference>
<evidence type="ECO:0000313" key="3">
    <source>
        <dbReference type="Proteomes" id="UP000324194"/>
    </source>
</evidence>
<dbReference type="PANTHER" id="PTHR34109">
    <property type="entry name" value="BNAUNNG04460D PROTEIN-RELATED"/>
    <property type="match status" value="1"/>
</dbReference>